<dbReference type="AlphaFoldDB" id="A0A087UFP1"/>
<dbReference type="GO" id="GO:0032465">
    <property type="term" value="P:regulation of cytokinesis"/>
    <property type="evidence" value="ECO:0007669"/>
    <property type="project" value="TreeGrafter"/>
</dbReference>
<evidence type="ECO:0000313" key="11">
    <source>
        <dbReference type="EMBL" id="KFM76180.1"/>
    </source>
</evidence>
<dbReference type="STRING" id="407821.A0A087UFP1"/>
<feature type="domain" description="FIP-RBD" evidence="10">
    <location>
        <begin position="275"/>
        <end position="337"/>
    </location>
</feature>
<evidence type="ECO:0000256" key="3">
    <source>
        <dbReference type="ARBA" id="ARBA00004654"/>
    </source>
</evidence>
<dbReference type="FunFam" id="1.20.5.2440:FF:000003">
    <property type="entry name" value="Nuclear fallout, isoform D"/>
    <property type="match status" value="1"/>
</dbReference>
<feature type="coiled-coil region" evidence="8">
    <location>
        <begin position="47"/>
        <end position="268"/>
    </location>
</feature>
<evidence type="ECO:0000256" key="6">
    <source>
        <dbReference type="ARBA" id="ARBA00023054"/>
    </source>
</evidence>
<keyword evidence="7" id="KW-0472">Membrane</keyword>
<feature type="compositionally biased region" description="Polar residues" evidence="9">
    <location>
        <begin position="1"/>
        <end position="16"/>
    </location>
</feature>
<dbReference type="GO" id="GO:0030496">
    <property type="term" value="C:midbody"/>
    <property type="evidence" value="ECO:0007669"/>
    <property type="project" value="UniProtKB-SubCell"/>
</dbReference>
<dbReference type="InterPro" id="IPR019018">
    <property type="entry name" value="Rab-bd_FIP-RBD"/>
</dbReference>
<dbReference type="Gene3D" id="1.20.5.2440">
    <property type="match status" value="1"/>
</dbReference>
<feature type="region of interest" description="Disordered" evidence="9">
    <location>
        <begin position="1"/>
        <end position="34"/>
    </location>
</feature>
<sequence length="340" mass="39769">MLNRSGSKRLSTSALASQLHRHGSRRNSQSSDEMYPVDIPMSIEDDVMDLNQKVQELQQQVATLTDHQVNTDHRYNKVKQENAALQNKIHSLEEQLRELEIRSEDRIETEQQKFKEIMSRCERESKLEAEYYANKLASLQNDHMQLTEECLKLKDVIERLKQEKQELQNQLNECTTELMNLREDNLRLQEGIRREREEFATERENNNKLLEELTRELEKHSDMSSESRLRSPSLLELPAQYRELQQELRKVKDENKLILETNEELSAQLLASSLQEGRSLVNQGTAISLADEFETLTKDEMMNALREQKEVNAKLKAYIDGILLNILENHPQLLEVKNTV</sequence>
<dbReference type="InterPro" id="IPR037245">
    <property type="entry name" value="FIP-RBD_C_sf"/>
</dbReference>
<dbReference type="Pfam" id="PF09457">
    <property type="entry name" value="RBD-FIP"/>
    <property type="match status" value="1"/>
</dbReference>
<dbReference type="OMA" id="RQYMDKV"/>
<keyword evidence="5" id="KW-0967">Endosome</keyword>
<dbReference type="Proteomes" id="UP000054359">
    <property type="component" value="Unassembled WGS sequence"/>
</dbReference>
<keyword evidence="4" id="KW-0813">Transport</keyword>
<evidence type="ECO:0000256" key="4">
    <source>
        <dbReference type="ARBA" id="ARBA00022448"/>
    </source>
</evidence>
<protein>
    <submittedName>
        <fullName evidence="11">Rab11 family-interacting protein 4A</fullName>
    </submittedName>
</protein>
<dbReference type="SUPFAM" id="SSF144270">
    <property type="entry name" value="Eferin C-derminal domain-like"/>
    <property type="match status" value="1"/>
</dbReference>
<evidence type="ECO:0000313" key="12">
    <source>
        <dbReference type="Proteomes" id="UP000054359"/>
    </source>
</evidence>
<dbReference type="Gene3D" id="1.10.287.1490">
    <property type="match status" value="1"/>
</dbReference>
<accession>A0A087UFP1</accession>
<dbReference type="PROSITE" id="PS51511">
    <property type="entry name" value="FIP_RBD"/>
    <property type="match status" value="1"/>
</dbReference>
<evidence type="ECO:0000256" key="1">
    <source>
        <dbReference type="ARBA" id="ARBA00004214"/>
    </source>
</evidence>
<dbReference type="OrthoDB" id="6429776at2759"/>
<evidence type="ECO:0000256" key="2">
    <source>
        <dbReference type="ARBA" id="ARBA00004626"/>
    </source>
</evidence>
<dbReference type="GO" id="GO:0030139">
    <property type="term" value="C:endocytic vesicle"/>
    <property type="evidence" value="ECO:0007669"/>
    <property type="project" value="TreeGrafter"/>
</dbReference>
<evidence type="ECO:0000259" key="10">
    <source>
        <dbReference type="PROSITE" id="PS51511"/>
    </source>
</evidence>
<dbReference type="PANTHER" id="PTHR15726:SF7">
    <property type="entry name" value="NUCLEAR FALLOUT, ISOFORM J"/>
    <property type="match status" value="1"/>
</dbReference>
<evidence type="ECO:0000256" key="8">
    <source>
        <dbReference type="SAM" id="Coils"/>
    </source>
</evidence>
<evidence type="ECO:0000256" key="5">
    <source>
        <dbReference type="ARBA" id="ARBA00022753"/>
    </source>
</evidence>
<keyword evidence="6 8" id="KW-0175">Coiled coil</keyword>
<name>A0A087UFP1_STEMI</name>
<dbReference type="InterPro" id="IPR051977">
    <property type="entry name" value="Rab11-interacting_regulator"/>
</dbReference>
<feature type="non-terminal residue" evidence="11">
    <location>
        <position position="340"/>
    </location>
</feature>
<proteinExistence type="predicted"/>
<dbReference type="GO" id="GO:0055038">
    <property type="term" value="C:recycling endosome membrane"/>
    <property type="evidence" value="ECO:0007669"/>
    <property type="project" value="UniProtKB-SubCell"/>
</dbReference>
<dbReference type="PANTHER" id="PTHR15726">
    <property type="entry name" value="RAB11-FAMILY INTERACTING PROTEIN"/>
    <property type="match status" value="1"/>
</dbReference>
<dbReference type="EMBL" id="KK119611">
    <property type="protein sequence ID" value="KFM76180.1"/>
    <property type="molecule type" value="Genomic_DNA"/>
</dbReference>
<gene>
    <name evidence="11" type="ORF">X975_18686</name>
</gene>
<reference evidence="11 12" key="1">
    <citation type="submission" date="2013-11" db="EMBL/GenBank/DDBJ databases">
        <title>Genome sequencing of Stegodyphus mimosarum.</title>
        <authorList>
            <person name="Bechsgaard J."/>
        </authorList>
    </citation>
    <scope>NUCLEOTIDE SEQUENCE [LARGE SCALE GENOMIC DNA]</scope>
</reference>
<keyword evidence="12" id="KW-1185">Reference proteome</keyword>
<organism evidence="11 12">
    <name type="scientific">Stegodyphus mimosarum</name>
    <name type="common">African social velvet spider</name>
    <dbReference type="NCBI Taxonomy" id="407821"/>
    <lineage>
        <taxon>Eukaryota</taxon>
        <taxon>Metazoa</taxon>
        <taxon>Ecdysozoa</taxon>
        <taxon>Arthropoda</taxon>
        <taxon>Chelicerata</taxon>
        <taxon>Arachnida</taxon>
        <taxon>Araneae</taxon>
        <taxon>Araneomorphae</taxon>
        <taxon>Entelegynae</taxon>
        <taxon>Eresoidea</taxon>
        <taxon>Eresidae</taxon>
        <taxon>Stegodyphus</taxon>
    </lineage>
</organism>
<dbReference type="GO" id="GO:0032456">
    <property type="term" value="P:endocytic recycling"/>
    <property type="evidence" value="ECO:0007669"/>
    <property type="project" value="TreeGrafter"/>
</dbReference>
<evidence type="ECO:0000256" key="9">
    <source>
        <dbReference type="SAM" id="MobiDB-lite"/>
    </source>
</evidence>
<dbReference type="Pfam" id="PF25450">
    <property type="entry name" value="Rab11-FIP3"/>
    <property type="match status" value="1"/>
</dbReference>
<dbReference type="InterPro" id="IPR057316">
    <property type="entry name" value="Rab11-FIP3/4_dom"/>
</dbReference>
<evidence type="ECO:0000256" key="7">
    <source>
        <dbReference type="ARBA" id="ARBA00023136"/>
    </source>
</evidence>
<comment type="subcellular location">
    <subcellularLocation>
        <location evidence="2">Cleavage furrow</location>
    </subcellularLocation>
    <subcellularLocation>
        <location evidence="1">Midbody</location>
    </subcellularLocation>
    <subcellularLocation>
        <location evidence="3">Recycling endosome membrane</location>
        <topology evidence="3">Peripheral membrane protein</topology>
    </subcellularLocation>
</comment>
<dbReference type="GO" id="GO:0032154">
    <property type="term" value="C:cleavage furrow"/>
    <property type="evidence" value="ECO:0007669"/>
    <property type="project" value="UniProtKB-SubCell"/>
</dbReference>